<proteinExistence type="predicted"/>
<dbReference type="EMBL" id="PQLX01000001">
    <property type="protein sequence ID" value="POU68092.1"/>
    <property type="molecule type" value="Genomic_DNA"/>
</dbReference>
<evidence type="ECO:0000313" key="2">
    <source>
        <dbReference type="Proteomes" id="UP000237003"/>
    </source>
</evidence>
<protein>
    <submittedName>
        <fullName evidence="1">Uncharacterized protein</fullName>
    </submittedName>
</protein>
<comment type="caution">
    <text evidence="1">The sequence shown here is derived from an EMBL/GenBank/DDBJ whole genome shotgun (WGS) entry which is preliminary data.</text>
</comment>
<evidence type="ECO:0000313" key="1">
    <source>
        <dbReference type="EMBL" id="POU68092.1"/>
    </source>
</evidence>
<dbReference type="AlphaFoldDB" id="A0A2S4S2L6"/>
<gene>
    <name evidence="1" type="ORF">C3430_03160</name>
</gene>
<sequence>MENDGMGIIADDADVIEIALFSLHDPDFLTKYSALSAIWARLIQLKIVTIVITNDNVALRLFTSAQDRDVILNTYMDEVRNVFTNLQKI</sequence>
<organism evidence="1 2">
    <name type="scientific">Citrobacter amalonaticus</name>
    <dbReference type="NCBI Taxonomy" id="35703"/>
    <lineage>
        <taxon>Bacteria</taxon>
        <taxon>Pseudomonadati</taxon>
        <taxon>Pseudomonadota</taxon>
        <taxon>Gammaproteobacteria</taxon>
        <taxon>Enterobacterales</taxon>
        <taxon>Enterobacteriaceae</taxon>
        <taxon>Citrobacter</taxon>
    </lineage>
</organism>
<dbReference type="Proteomes" id="UP000237003">
    <property type="component" value="Unassembled WGS sequence"/>
</dbReference>
<reference evidence="1 2" key="1">
    <citation type="submission" date="2018-01" db="EMBL/GenBank/DDBJ databases">
        <title>Complete genome sequences of 14 Citrobacter spp. isolated from plant in Canada.</title>
        <authorList>
            <person name="Bhandare S.G."/>
            <person name="Colavecchio A."/>
            <person name="Jeukens J."/>
            <person name="Emond-Rheault J.-G."/>
            <person name="Freschi L."/>
            <person name="Hamel J."/>
            <person name="Kukavica-Ibrulj I."/>
            <person name="Levesque R."/>
            <person name="Goodridge L."/>
        </authorList>
    </citation>
    <scope>NUCLEOTIDE SEQUENCE [LARGE SCALE GENOMIC DNA]</scope>
    <source>
        <strain evidence="1 2">S1285</strain>
    </source>
</reference>
<accession>A0A2S4S2L6</accession>
<dbReference type="RefSeq" id="WP_103775011.1">
    <property type="nucleotide sequence ID" value="NZ_PQLX01000001.1"/>
</dbReference>
<dbReference type="OrthoDB" id="9931563at2"/>
<name>A0A2S4S2L6_CITAM</name>